<dbReference type="Pfam" id="PF05168">
    <property type="entry name" value="HEPN"/>
    <property type="match status" value="1"/>
</dbReference>
<keyword evidence="2" id="KW-0238">DNA-binding</keyword>
<dbReference type="Gene3D" id="1.20.120.330">
    <property type="entry name" value="Nucleotidyltransferases domain 2"/>
    <property type="match status" value="1"/>
</dbReference>
<comment type="caution">
    <text evidence="2">The sequence shown here is derived from an EMBL/GenBank/DDBJ whole genome shotgun (WGS) entry which is preliminary data.</text>
</comment>
<evidence type="ECO:0000259" key="1">
    <source>
        <dbReference type="PROSITE" id="PS50910"/>
    </source>
</evidence>
<organism evidence="2 3">
    <name type="scientific">Meiothermus hypogaeus NBRC 106114</name>
    <dbReference type="NCBI Taxonomy" id="1227553"/>
    <lineage>
        <taxon>Bacteria</taxon>
        <taxon>Thermotogati</taxon>
        <taxon>Deinococcota</taxon>
        <taxon>Deinococci</taxon>
        <taxon>Thermales</taxon>
        <taxon>Thermaceae</taxon>
        <taxon>Meiothermus</taxon>
    </lineage>
</organism>
<dbReference type="SMART" id="SM00748">
    <property type="entry name" value="HEPN"/>
    <property type="match status" value="1"/>
</dbReference>
<gene>
    <name evidence="2" type="ORF">MHY01S_25270</name>
</gene>
<sequence length="127" mass="14000">MPHEPSHPQTWLARAKSNLALAQVKPSADIFLEDLGYNAQQAAEKALKALCISRGIAFPKTHNLGLLLDLLQQQGEFLPSEVLRAVELTPFATALRYPGANPPITYDDYLDAIEVARGIVEWVEAHL</sequence>
<dbReference type="EMBL" id="BJXL01000094">
    <property type="protein sequence ID" value="GEM84361.1"/>
    <property type="molecule type" value="Genomic_DNA"/>
</dbReference>
<protein>
    <submittedName>
        <fullName evidence="2">DNA-binding protein</fullName>
    </submittedName>
</protein>
<dbReference type="GO" id="GO:0003677">
    <property type="term" value="F:DNA binding"/>
    <property type="evidence" value="ECO:0007669"/>
    <property type="project" value="UniProtKB-KW"/>
</dbReference>
<dbReference type="AlphaFoldDB" id="A0A511R423"/>
<dbReference type="InterPro" id="IPR007842">
    <property type="entry name" value="HEPN_dom"/>
</dbReference>
<proteinExistence type="predicted"/>
<dbReference type="RefSeq" id="WP_119342453.1">
    <property type="nucleotide sequence ID" value="NZ_BJXL01000094.1"/>
</dbReference>
<dbReference type="OrthoDB" id="9808176at2"/>
<dbReference type="SUPFAM" id="SSF81593">
    <property type="entry name" value="Nucleotidyltransferase substrate binding subunit/domain"/>
    <property type="match status" value="1"/>
</dbReference>
<accession>A0A511R423</accession>
<evidence type="ECO:0000313" key="3">
    <source>
        <dbReference type="Proteomes" id="UP000321197"/>
    </source>
</evidence>
<dbReference type="Proteomes" id="UP000321197">
    <property type="component" value="Unassembled WGS sequence"/>
</dbReference>
<name>A0A511R423_9DEIN</name>
<evidence type="ECO:0000313" key="2">
    <source>
        <dbReference type="EMBL" id="GEM84361.1"/>
    </source>
</evidence>
<feature type="domain" description="HEPN" evidence="1">
    <location>
        <begin position="12"/>
        <end position="119"/>
    </location>
</feature>
<dbReference type="PROSITE" id="PS50910">
    <property type="entry name" value="HEPN"/>
    <property type="match status" value="1"/>
</dbReference>
<reference evidence="2 3" key="1">
    <citation type="submission" date="2019-07" db="EMBL/GenBank/DDBJ databases">
        <title>Whole genome shotgun sequence of Meiothermus hypogaeus NBRC 106114.</title>
        <authorList>
            <person name="Hosoyama A."/>
            <person name="Uohara A."/>
            <person name="Ohji S."/>
            <person name="Ichikawa N."/>
        </authorList>
    </citation>
    <scope>NUCLEOTIDE SEQUENCE [LARGE SCALE GENOMIC DNA]</scope>
    <source>
        <strain evidence="2 3">NBRC 106114</strain>
    </source>
</reference>